<dbReference type="AlphaFoldDB" id="A0A5C7GRJ3"/>
<dbReference type="InterPro" id="IPR002902">
    <property type="entry name" value="GNK2"/>
</dbReference>
<dbReference type="FunFam" id="3.30.430.20:FF:000003">
    <property type="entry name" value="Cysteine-rich RLK (RECEPTOR-like protein kinase) 10"/>
    <property type="match status" value="1"/>
</dbReference>
<keyword evidence="7" id="KW-1185">Reference proteome</keyword>
<dbReference type="InterPro" id="IPR038408">
    <property type="entry name" value="GNK2_sf"/>
</dbReference>
<sequence>MKMSSLKFSMIFVFLLSLSSSMLTFTIAADPTHLYHVCSKSNFTRNSTYQSNLNLLLSSLPSNANHSDGFSNGTVGQDPNRVYGLFQCRGDVTTATCKDCIAFASMDLAQHCPAQKRAVIWYDECLVYYSDSYIFSTAASSPSVRMWNTNNVTTEPSRFYELVLGLMNKATTQAVNDPKKFTTIKGNSTTSQPLYVLVQCTQDLSNTNCFRCLQEAIANLSNESIGGRTLTPSCNCRYELYLFYNENLSLSSPPPAPAPTQSLPSPVTPTLSPPSPITRPKDPMKHSAVLNCREERTLYTDNNCYRCSNYSLCSAFCCGHLLVDKESKKKEVQFCTGRNCGYMSPEYAMHGQFSVKSNVYSFGVLVLDEIIAGKKKNNFYQTDGAADLLSYVSLETLERWNTNAIVGFKFDGF</sequence>
<dbReference type="PANTHER" id="PTHR32099:SF42">
    <property type="entry name" value="CYSTEINE-RICH RECEPTOR-LIKE PROTEIN KINASE 9-RELATED"/>
    <property type="match status" value="1"/>
</dbReference>
<feature type="chain" id="PRO_5022672486" description="Gnk2-homologous domain-containing protein" evidence="4">
    <location>
        <begin position="29"/>
        <end position="413"/>
    </location>
</feature>
<evidence type="ECO:0000259" key="5">
    <source>
        <dbReference type="PROSITE" id="PS51473"/>
    </source>
</evidence>
<protein>
    <recommendedName>
        <fullName evidence="5">Gnk2-homologous domain-containing protein</fullName>
    </recommendedName>
</protein>
<keyword evidence="2" id="KW-0677">Repeat</keyword>
<feature type="signal peptide" evidence="4">
    <location>
        <begin position="1"/>
        <end position="28"/>
    </location>
</feature>
<dbReference type="CDD" id="cd23509">
    <property type="entry name" value="Gnk2-like"/>
    <property type="match status" value="2"/>
</dbReference>
<evidence type="ECO:0000313" key="6">
    <source>
        <dbReference type="EMBL" id="TXG47129.1"/>
    </source>
</evidence>
<feature type="domain" description="Gnk2-homologous" evidence="5">
    <location>
        <begin position="140"/>
        <end position="243"/>
    </location>
</feature>
<name>A0A5C7GRJ3_9ROSI</name>
<organism evidence="6 7">
    <name type="scientific">Acer yangbiense</name>
    <dbReference type="NCBI Taxonomy" id="1000413"/>
    <lineage>
        <taxon>Eukaryota</taxon>
        <taxon>Viridiplantae</taxon>
        <taxon>Streptophyta</taxon>
        <taxon>Embryophyta</taxon>
        <taxon>Tracheophyta</taxon>
        <taxon>Spermatophyta</taxon>
        <taxon>Magnoliopsida</taxon>
        <taxon>eudicotyledons</taxon>
        <taxon>Gunneridae</taxon>
        <taxon>Pentapetalae</taxon>
        <taxon>rosids</taxon>
        <taxon>malvids</taxon>
        <taxon>Sapindales</taxon>
        <taxon>Sapindaceae</taxon>
        <taxon>Hippocastanoideae</taxon>
        <taxon>Acereae</taxon>
        <taxon>Acer</taxon>
    </lineage>
</organism>
<evidence type="ECO:0000256" key="2">
    <source>
        <dbReference type="ARBA" id="ARBA00022737"/>
    </source>
</evidence>
<dbReference type="OrthoDB" id="1418690at2759"/>
<evidence type="ECO:0000256" key="4">
    <source>
        <dbReference type="SAM" id="SignalP"/>
    </source>
</evidence>
<proteinExistence type="predicted"/>
<evidence type="ECO:0000256" key="3">
    <source>
        <dbReference type="SAM" id="MobiDB-lite"/>
    </source>
</evidence>
<dbReference type="Gene3D" id="3.30.430.20">
    <property type="entry name" value="Gnk2 domain, C-X8-C-X2-C motif"/>
    <property type="match status" value="2"/>
</dbReference>
<feature type="compositionally biased region" description="Low complexity" evidence="3">
    <location>
        <begin position="259"/>
        <end position="270"/>
    </location>
</feature>
<comment type="caution">
    <text evidence="6">The sequence shown here is derived from an EMBL/GenBank/DDBJ whole genome shotgun (WGS) entry which is preliminary data.</text>
</comment>
<evidence type="ECO:0000256" key="1">
    <source>
        <dbReference type="ARBA" id="ARBA00022729"/>
    </source>
</evidence>
<dbReference type="PROSITE" id="PS51473">
    <property type="entry name" value="GNK2"/>
    <property type="match status" value="2"/>
</dbReference>
<dbReference type="Proteomes" id="UP000323000">
    <property type="component" value="Chromosome 13"/>
</dbReference>
<reference evidence="7" key="1">
    <citation type="journal article" date="2019" name="Gigascience">
        <title>De novo genome assembly of the endangered Acer yangbiense, a plant species with extremely small populations endemic to Yunnan Province, China.</title>
        <authorList>
            <person name="Yang J."/>
            <person name="Wariss H.M."/>
            <person name="Tao L."/>
            <person name="Zhang R."/>
            <person name="Yun Q."/>
            <person name="Hollingsworth P."/>
            <person name="Dao Z."/>
            <person name="Luo G."/>
            <person name="Guo H."/>
            <person name="Ma Y."/>
            <person name="Sun W."/>
        </authorList>
    </citation>
    <scope>NUCLEOTIDE SEQUENCE [LARGE SCALE GENOMIC DNA]</scope>
    <source>
        <strain evidence="7">cv. Malutang</strain>
    </source>
</reference>
<keyword evidence="1 4" id="KW-0732">Signal</keyword>
<feature type="region of interest" description="Disordered" evidence="3">
    <location>
        <begin position="253"/>
        <end position="284"/>
    </location>
</feature>
<gene>
    <name evidence="6" type="ORF">EZV62_026423</name>
</gene>
<dbReference type="InterPro" id="IPR011009">
    <property type="entry name" value="Kinase-like_dom_sf"/>
</dbReference>
<dbReference type="Pfam" id="PF01657">
    <property type="entry name" value="Stress-antifung"/>
    <property type="match status" value="2"/>
</dbReference>
<dbReference type="FunFam" id="3.30.430.20:FF:000002">
    <property type="entry name" value="Cysteine-rich receptor-like protein kinase 10"/>
    <property type="match status" value="1"/>
</dbReference>
<dbReference type="EMBL" id="VAHF01000013">
    <property type="protein sequence ID" value="TXG47129.1"/>
    <property type="molecule type" value="Genomic_DNA"/>
</dbReference>
<dbReference type="Gene3D" id="1.10.510.10">
    <property type="entry name" value="Transferase(Phosphotransferase) domain 1"/>
    <property type="match status" value="1"/>
</dbReference>
<feature type="domain" description="Gnk2-homologous" evidence="5">
    <location>
        <begin position="31"/>
        <end position="134"/>
    </location>
</feature>
<dbReference type="SUPFAM" id="SSF56112">
    <property type="entry name" value="Protein kinase-like (PK-like)"/>
    <property type="match status" value="1"/>
</dbReference>
<accession>A0A5C7GRJ3</accession>
<dbReference type="PANTHER" id="PTHR32099">
    <property type="entry name" value="CYSTEINE-RICH REPEAT SECRETORY PROTEIN"/>
    <property type="match status" value="1"/>
</dbReference>
<evidence type="ECO:0000313" key="7">
    <source>
        <dbReference type="Proteomes" id="UP000323000"/>
    </source>
</evidence>